<gene>
    <name evidence="1" type="ORF">ABE41_018150</name>
</gene>
<reference evidence="1 2" key="1">
    <citation type="submission" date="2016-08" db="EMBL/GenBank/DDBJ databases">
        <title>Complete genome sequence of Fictibacillus arsenicus G25-54, a strain with toxicity to nematodes and a potential arsenic-resistance activity.</title>
        <authorList>
            <person name="Zheng Z."/>
        </authorList>
    </citation>
    <scope>NUCLEOTIDE SEQUENCE [LARGE SCALE GENOMIC DNA]</scope>
    <source>
        <strain evidence="1 2">G25-54</strain>
    </source>
</reference>
<accession>A0A1B1Z918</accession>
<sequence length="146" mass="17322">MFEQVDERTDILSQVILLDDKSVIEALSKVQPGLQKYLHIRNLIYNVDVSKSAEFKQAFNGFYRMRQRSQLFYDTFYRFMEENKYQSPTFEQALNFLFKELDRVEASFSSKLAATINPDHPIIRRNISEYRFSECLKGRFCFVADS</sequence>
<dbReference type="KEGG" id="far:ABE41_018150"/>
<organism evidence="1 2">
    <name type="scientific">Fictibacillus arsenicus</name>
    <dbReference type="NCBI Taxonomy" id="255247"/>
    <lineage>
        <taxon>Bacteria</taxon>
        <taxon>Bacillati</taxon>
        <taxon>Bacillota</taxon>
        <taxon>Bacilli</taxon>
        <taxon>Bacillales</taxon>
        <taxon>Fictibacillaceae</taxon>
        <taxon>Fictibacillus</taxon>
    </lineage>
</organism>
<proteinExistence type="predicted"/>
<name>A0A1B1Z918_9BACL</name>
<evidence type="ECO:0000313" key="2">
    <source>
        <dbReference type="Proteomes" id="UP000077412"/>
    </source>
</evidence>
<dbReference type="Proteomes" id="UP000077412">
    <property type="component" value="Chromosome"/>
</dbReference>
<dbReference type="STRING" id="255247.ABE41_018150"/>
<dbReference type="EMBL" id="CP016761">
    <property type="protein sequence ID" value="ANX13938.1"/>
    <property type="molecule type" value="Genomic_DNA"/>
</dbReference>
<protein>
    <submittedName>
        <fullName evidence="1">Uncharacterized protein</fullName>
    </submittedName>
</protein>
<dbReference type="AlphaFoldDB" id="A0A1B1Z918"/>
<evidence type="ECO:0000313" key="1">
    <source>
        <dbReference type="EMBL" id="ANX13938.1"/>
    </source>
</evidence>
<keyword evidence="2" id="KW-1185">Reference proteome</keyword>